<dbReference type="EMBL" id="JAATLK010000001">
    <property type="protein sequence ID" value="NIZ46996.1"/>
    <property type="molecule type" value="Genomic_DNA"/>
</dbReference>
<proteinExistence type="predicted"/>
<evidence type="ECO:0000313" key="1">
    <source>
        <dbReference type="EMBL" id="NIZ46996.1"/>
    </source>
</evidence>
<keyword evidence="2" id="KW-1185">Reference proteome</keyword>
<dbReference type="AlphaFoldDB" id="A0A968KT24"/>
<sequence>MKNRLIGIVLFWLVCSASITAAQILMIKQSDNSSVYAQRIELALSDWFFEHGILALSEQNPIHNVSFELAQYMAKEMNAKALVLWSIDLEGKFILEMFHVQGQLLADIDMKVKLQDSQLESIILNSISPTLKKAIHQLKEQ</sequence>
<evidence type="ECO:0000313" key="2">
    <source>
        <dbReference type="Proteomes" id="UP000752013"/>
    </source>
</evidence>
<accession>A0A968KT24</accession>
<reference evidence="1" key="1">
    <citation type="submission" date="2020-03" db="EMBL/GenBank/DDBJ databases">
        <title>Spirochaetal bacteria isolated from arthropods constitute a novel genus Entomospira genus novum within the order Spirochaetales.</title>
        <authorList>
            <person name="Grana-Miraglia L."/>
            <person name="Sikutova S."/>
            <person name="Fingerle V."/>
            <person name="Sing A."/>
            <person name="Castillo-Ramirez S."/>
            <person name="Margos G."/>
            <person name="Rudolf I."/>
        </authorList>
    </citation>
    <scope>NUCLEOTIDE SEQUENCE</scope>
    <source>
        <strain evidence="1">BR208</strain>
    </source>
</reference>
<comment type="caution">
    <text evidence="1">The sequence shown here is derived from an EMBL/GenBank/DDBJ whole genome shotgun (WGS) entry which is preliminary data.</text>
</comment>
<name>A0A968KT24_9SPIO</name>
<gene>
    <name evidence="1" type="ORF">HCT46_03590</name>
</gene>
<dbReference type="RefSeq" id="WP_167703431.1">
    <property type="nucleotide sequence ID" value="NZ_CP118168.1"/>
</dbReference>
<dbReference type="Proteomes" id="UP000752013">
    <property type="component" value="Unassembled WGS sequence"/>
</dbReference>
<protein>
    <submittedName>
        <fullName evidence="1">Uncharacterized protein</fullName>
    </submittedName>
</protein>
<organism evidence="1 2">
    <name type="scientific">Entomospira nematocerorum</name>
    <dbReference type="NCBI Taxonomy" id="2719987"/>
    <lineage>
        <taxon>Bacteria</taxon>
        <taxon>Pseudomonadati</taxon>
        <taxon>Spirochaetota</taxon>
        <taxon>Spirochaetia</taxon>
        <taxon>Spirochaetales</taxon>
        <taxon>Spirochaetaceae</taxon>
        <taxon>Entomospira</taxon>
    </lineage>
</organism>